<accession>A0A1S0UCT1</accession>
<organism evidence="1">
    <name type="scientific">Loa loa</name>
    <name type="common">Eye worm</name>
    <name type="synonym">Filaria loa</name>
    <dbReference type="NCBI Taxonomy" id="7209"/>
    <lineage>
        <taxon>Eukaryota</taxon>
        <taxon>Metazoa</taxon>
        <taxon>Ecdysozoa</taxon>
        <taxon>Nematoda</taxon>
        <taxon>Chromadorea</taxon>
        <taxon>Rhabditida</taxon>
        <taxon>Spirurina</taxon>
        <taxon>Spiruromorpha</taxon>
        <taxon>Filarioidea</taxon>
        <taxon>Onchocercidae</taxon>
        <taxon>Loa</taxon>
    </lineage>
</organism>
<protein>
    <submittedName>
        <fullName evidence="1">Uncharacterized protein</fullName>
    </submittedName>
</protein>
<proteinExistence type="predicted"/>
<dbReference type="GeneID" id="9938021"/>
<gene>
    <name evidence="1" type="ORF">LOAG_00651</name>
</gene>
<dbReference type="InParanoid" id="A0A1S0UCT1"/>
<dbReference type="AlphaFoldDB" id="A0A1S0UCT1"/>
<sequence>MDGVDESLVKQMGKNKVDGTFVVKFKLPGCEDGGVGDNVVNSSSAVICVGIRNINFWEDGE</sequence>
<dbReference type="CTD" id="9938021"/>
<reference evidence="1" key="1">
    <citation type="submission" date="2012-04" db="EMBL/GenBank/DDBJ databases">
        <title>The Genome Sequence of Loa loa.</title>
        <authorList>
            <consortium name="The Broad Institute Genome Sequencing Platform"/>
            <consortium name="Broad Institute Genome Sequencing Center for Infectious Disease"/>
            <person name="Nutman T.B."/>
            <person name="Fink D.L."/>
            <person name="Russ C."/>
            <person name="Young S."/>
            <person name="Zeng Q."/>
            <person name="Gargeya S."/>
            <person name="Alvarado L."/>
            <person name="Berlin A."/>
            <person name="Chapman S.B."/>
            <person name="Chen Z."/>
            <person name="Freedman E."/>
            <person name="Gellesch M."/>
            <person name="Goldberg J."/>
            <person name="Griggs A."/>
            <person name="Gujja S."/>
            <person name="Heilman E.R."/>
            <person name="Heiman D."/>
            <person name="Howarth C."/>
            <person name="Mehta T."/>
            <person name="Neiman D."/>
            <person name="Pearson M."/>
            <person name="Roberts A."/>
            <person name="Saif S."/>
            <person name="Shea T."/>
            <person name="Shenoy N."/>
            <person name="Sisk P."/>
            <person name="Stolte C."/>
            <person name="Sykes S."/>
            <person name="White J."/>
            <person name="Yandava C."/>
            <person name="Haas B."/>
            <person name="Henn M.R."/>
            <person name="Nusbaum C."/>
            <person name="Birren B."/>
        </authorList>
    </citation>
    <scope>NUCLEOTIDE SEQUENCE [LARGE SCALE GENOMIC DNA]</scope>
</reference>
<dbReference type="KEGG" id="loa:LOAG_00651"/>
<name>A0A1S0UCT1_LOALO</name>
<dbReference type="EMBL" id="JH712129">
    <property type="protein sequence ID" value="EFO27838.1"/>
    <property type="molecule type" value="Genomic_DNA"/>
</dbReference>
<evidence type="ECO:0000313" key="1">
    <source>
        <dbReference type="EMBL" id="EFO27838.1"/>
    </source>
</evidence>
<dbReference type="RefSeq" id="XP_003136239.1">
    <property type="nucleotide sequence ID" value="XM_003136191.1"/>
</dbReference>